<dbReference type="InterPro" id="IPR013968">
    <property type="entry name" value="PKS_KR"/>
</dbReference>
<dbReference type="Gene3D" id="1.10.1200.10">
    <property type="entry name" value="ACP-like"/>
    <property type="match status" value="1"/>
</dbReference>
<dbReference type="InterPro" id="IPR013154">
    <property type="entry name" value="ADH-like_N"/>
</dbReference>
<dbReference type="Gene3D" id="3.40.50.720">
    <property type="entry name" value="NAD(P)-binding Rossmann-like Domain"/>
    <property type="match status" value="3"/>
</dbReference>
<dbReference type="SUPFAM" id="SSF52151">
    <property type="entry name" value="FabD/lysophospholipase-like"/>
    <property type="match status" value="1"/>
</dbReference>
<sequence length="2157" mass="236330">MEQTHHSNAIDEHDIPEASLLQKQKRTIDNLLFEKYEPIAIIGIGLDLPGGNASVSEFANFLLHGGDGVCCIPEDRWDVSGLYSADTGAKGRIHTHSGGYLKSIDRFDPKFFNISPKEAVYIDPQQRMVLETSWKALEHANIDPLSTVNADGGVYVGVSSMDYTLEVDSLTYEEYEAQIGTGTAHSAVSGRVSYFLGWRGPSVSIDTACSSSLVALDQAVQGLRRRECSVALCGGVNAIHHPRNMIIFSQANMLAPDGKCKTFDDSADGYSRSEGCGMIVLKRLSDAQRDGDQILALVRGSAVRQDGESGGLTVPNGLAQANVMRAALNNSLLNPIEIQYVEAHGTGTSLGDPIEMGAINDVFSNDVNRNEPILVGSVKTNIGHMEAAAGIGGVIKVAMQLAHGTVFPHINLHNPSKNIPWDKYQVRVPTKSEPWKHSGVRRAIVNSFGFSGTIATAVLEQAPVTGALENKSNAPNIFTVSAKTKSALQAMLERHRQHLVTESQLDIADLCYTSNVGRMHFSHRAAVSVESRDALLAWLEKKAYQIEVKDLKKHPGGSKVAFLFTGQGSQYSGMGYGLYQRIELFRDTVDECDALFHRLLGISIREIMFDKSETNTQQLAQTQFTQPALFTLEFALARLLRHWGVQPSILIGHSIGEIVAAAVSGLFSLADVVKLVATRARLMQSVTTAGGMLAARCTESDVKPFLEGSSDIALAAVNAPNQCVISGAEASLEKVRRDLEDRGVDCRRLVVSHAFHSPLMAEVYDEFRAVFDSICFNPPEIPMISNLSGEIVRYEELCDPDYWVQHIGRPVLFAKGMQALAQRGRHCMLELGPSSVLSGLAKQSIDASAHVWTHCLDPKQDDTETTTRALCTLYESGLKLDWSAYHAGARSKVALPHYAFEKKTYWLPVKQMHARAEADASAHPLLGKQAVTEDEACMLFRQVISSETPSYLTDHIVMQQVVFPGAAYMEMLIALQDRLYGEFAGQIADVLVSEPLFLSDQPVQLETLVCPQDDGSALVSISSRLSDEGQEIERSHVTARLLPAVESTARLDEVRERMMALTSGGDMDKYDLHQDDIYDRFESLGLHYGSAFQRIRGLTKISNDVVLGRLRPLQEIGQEFLHPSILDCAMQCLLGLVDDKDQTYLPVSFERFQFHKKPRGSLRTVVQSRKPSDDKVDLAMDIIVLDEGRSVFTLCGLGLKRVTNTEQKARRNFFHEPRWVKRSLVQAQKAGLNSHHLLFIGASEVDTKTCCHVMETSELKISAVDTAEAALQLLSMDVSIDGLCYFWQPSMGSDKAAMLDASCRSNYQSLLQLVKGLDELPQVDRNLRLWLVTEGGQWLPGDQAELVTTASLGAASLWGFGHVLLNENPLLRTCLVDLPPRVAGTELHVQGLVDEWCAWDVGSSDYQVAYRGNIRYVRRIAQADFEDDQQSSNYELQITEYGLFENIKPVVIEELAPQGDQVQIEMRSVGLNFKDVLNALGLLRKHAEQEGLEYHSLPLGFEGSGVVVARGDDAKFQIGDEVMLSHLGCMKRRLTVPSLAVVKKPPNLDFDQTAGIPTAYITAYYALHELAKIKAGDRVLIHAAAGGVGQAAVQLAQAVGAEVFATASPSKHAHLKAQGVCNLMNSRTLDFAAEINELTGGRGVDVVLNSLNKDYIAANLSCLGEQGRFVEMGKIGIWSSERMHEERPDVAYHNFDLSELPEDQLLRLNHDILEQVAQMIVEQRIQPLPTTSFSLDETCEAFSVLSRGANIGKLVLRMGEEKPPVDPFVLDAEHCYLVTGGYGALGKVLVSRLAEAGVRHIAVVSRSRPAAATLTQMRAGLPNDVQLYPLQADVSKSDDVEALFRELASLSLPLGAIFHAAGVLSDAPILKQDWDSFAKVFASKIHGSFLLHQACAELEQPPWFVAFSSIASVLGPTGQGNYAAANAFIDYLMAYRDATGKSSLSINWGPWDEVGMAAELSDQMKRGLEEKGVRFLAPRDALRAMFRRLGSAGPQVMICEFDWNLYTAGLTLPNAMYENLANDSEAVGPSLSLEELELMSANERETTILEYLCSQVAKTLHFDSADQVEPDARFADLGLDSLVAVELKNSLEATFRFSLPSSLVFDYPSLPLLAKYLCSRLNPTESGVASADTSEKSVAELSPDEVDQQLAEIVGAV</sequence>
<evidence type="ECO:0000256" key="3">
    <source>
        <dbReference type="ARBA" id="ARBA00022450"/>
    </source>
</evidence>
<evidence type="ECO:0000256" key="8">
    <source>
        <dbReference type="PROSITE-ProRule" id="PRU01363"/>
    </source>
</evidence>
<dbReference type="SUPFAM" id="SSF51735">
    <property type="entry name" value="NAD(P)-binding Rossmann-fold domains"/>
    <property type="match status" value="3"/>
</dbReference>
<dbReference type="Pfam" id="PF00698">
    <property type="entry name" value="Acyl_transf_1"/>
    <property type="match status" value="1"/>
</dbReference>
<dbReference type="InterPro" id="IPR049900">
    <property type="entry name" value="PKS_mFAS_DH"/>
</dbReference>
<evidence type="ECO:0000256" key="4">
    <source>
        <dbReference type="ARBA" id="ARBA00022553"/>
    </source>
</evidence>
<dbReference type="SMART" id="SM00826">
    <property type="entry name" value="PKS_DH"/>
    <property type="match status" value="1"/>
</dbReference>
<feature type="domain" description="Carrier" evidence="9">
    <location>
        <begin position="2046"/>
        <end position="2121"/>
    </location>
</feature>
<keyword evidence="4" id="KW-0597">Phosphoprotein</keyword>
<dbReference type="SMART" id="SM00825">
    <property type="entry name" value="PKS_KS"/>
    <property type="match status" value="1"/>
</dbReference>
<dbReference type="InterPro" id="IPR020841">
    <property type="entry name" value="PKS_Beta-ketoAc_synthase_dom"/>
</dbReference>
<comment type="similarity">
    <text evidence="2">Belongs to the short-chain dehydrogenases/reductases (SDR) family.</text>
</comment>
<accession>A0A9E4NJE9</accession>
<dbReference type="Pfam" id="PF22621">
    <property type="entry name" value="CurL-like_PKS_C"/>
    <property type="match status" value="1"/>
</dbReference>
<dbReference type="SMART" id="SM00822">
    <property type="entry name" value="PKS_KR"/>
    <property type="match status" value="1"/>
</dbReference>
<dbReference type="SMART" id="SM00823">
    <property type="entry name" value="PKS_PP"/>
    <property type="match status" value="1"/>
</dbReference>
<name>A0A9E4NJE9_9GAMM</name>
<dbReference type="Proteomes" id="UP000886674">
    <property type="component" value="Unassembled WGS sequence"/>
</dbReference>
<comment type="pathway">
    <text evidence="1">Lipid metabolism; fatty acid biosynthesis.</text>
</comment>
<dbReference type="GO" id="GO:0004315">
    <property type="term" value="F:3-oxoacyl-[acyl-carrier-protein] synthase activity"/>
    <property type="evidence" value="ECO:0007669"/>
    <property type="project" value="InterPro"/>
</dbReference>
<protein>
    <submittedName>
        <fullName evidence="12">SDR family NAD(P)-dependent oxidoreductase</fullName>
    </submittedName>
</protein>
<evidence type="ECO:0000256" key="6">
    <source>
        <dbReference type="ARBA" id="ARBA00023268"/>
    </source>
</evidence>
<dbReference type="Gene3D" id="3.30.70.3290">
    <property type="match status" value="1"/>
</dbReference>
<dbReference type="Pfam" id="PF08240">
    <property type="entry name" value="ADH_N"/>
    <property type="match status" value="1"/>
</dbReference>
<dbReference type="InterPro" id="IPR016039">
    <property type="entry name" value="Thiolase-like"/>
</dbReference>
<dbReference type="InterPro" id="IPR020807">
    <property type="entry name" value="PKS_DH"/>
</dbReference>
<dbReference type="PROSITE" id="PS52004">
    <property type="entry name" value="KS3_2"/>
    <property type="match status" value="1"/>
</dbReference>
<comment type="caution">
    <text evidence="12">The sequence shown here is derived from an EMBL/GenBank/DDBJ whole genome shotgun (WGS) entry which is preliminary data.</text>
</comment>
<evidence type="ECO:0000256" key="7">
    <source>
        <dbReference type="ARBA" id="ARBA00054155"/>
    </source>
</evidence>
<dbReference type="GO" id="GO:0006633">
    <property type="term" value="P:fatty acid biosynthetic process"/>
    <property type="evidence" value="ECO:0007669"/>
    <property type="project" value="InterPro"/>
</dbReference>
<dbReference type="FunFam" id="3.40.47.10:FF:000019">
    <property type="entry name" value="Polyketide synthase type I"/>
    <property type="match status" value="1"/>
</dbReference>
<feature type="domain" description="PKS/mFAS DH" evidence="11">
    <location>
        <begin position="923"/>
        <end position="1208"/>
    </location>
</feature>
<dbReference type="CDD" id="cd05195">
    <property type="entry name" value="enoyl_red"/>
    <property type="match status" value="1"/>
</dbReference>
<dbReference type="GO" id="GO:0004312">
    <property type="term" value="F:fatty acid synthase activity"/>
    <property type="evidence" value="ECO:0007669"/>
    <property type="project" value="TreeGrafter"/>
</dbReference>
<dbReference type="PROSITE" id="PS00606">
    <property type="entry name" value="KS3_1"/>
    <property type="match status" value="1"/>
</dbReference>
<dbReference type="InterPro" id="IPR049552">
    <property type="entry name" value="PKS_DH_N"/>
</dbReference>
<comment type="function">
    <text evidence="7">Involved in production of the polyketide antibiotic thailandamide.</text>
</comment>
<dbReference type="InterPro" id="IPR020806">
    <property type="entry name" value="PKS_PP-bd"/>
</dbReference>
<evidence type="ECO:0000256" key="1">
    <source>
        <dbReference type="ARBA" id="ARBA00005194"/>
    </source>
</evidence>
<feature type="domain" description="Ketosynthase family 3 (KS3)" evidence="10">
    <location>
        <begin position="36"/>
        <end position="461"/>
    </location>
</feature>
<dbReference type="PANTHER" id="PTHR43775:SF51">
    <property type="entry name" value="INACTIVE PHENOLPHTHIOCEROL SYNTHESIS POLYKETIDE SYNTHASE TYPE I PKS1-RELATED"/>
    <property type="match status" value="1"/>
</dbReference>
<feature type="active site" description="Proton donor; for dehydratase activity" evidence="8">
    <location>
        <position position="1127"/>
    </location>
</feature>
<dbReference type="SUPFAM" id="SSF50129">
    <property type="entry name" value="GroES-like"/>
    <property type="match status" value="1"/>
</dbReference>
<dbReference type="InterPro" id="IPR009081">
    <property type="entry name" value="PP-bd_ACP"/>
</dbReference>
<keyword evidence="6" id="KW-0511">Multifunctional enzyme</keyword>
<dbReference type="InterPro" id="IPR042104">
    <property type="entry name" value="PKS_dehydratase_sf"/>
</dbReference>
<dbReference type="InterPro" id="IPR018201">
    <property type="entry name" value="Ketoacyl_synth_AS"/>
</dbReference>
<feature type="region of interest" description="N-terminal hotdog fold" evidence="8">
    <location>
        <begin position="923"/>
        <end position="1048"/>
    </location>
</feature>
<dbReference type="SMART" id="SM00829">
    <property type="entry name" value="PKS_ER"/>
    <property type="match status" value="1"/>
</dbReference>
<proteinExistence type="inferred from homology"/>
<dbReference type="InterPro" id="IPR011032">
    <property type="entry name" value="GroES-like_sf"/>
</dbReference>
<dbReference type="InterPro" id="IPR001227">
    <property type="entry name" value="Ac_transferase_dom_sf"/>
</dbReference>
<dbReference type="InterPro" id="IPR050091">
    <property type="entry name" value="PKS_NRPS_Biosynth_Enz"/>
</dbReference>
<dbReference type="GO" id="GO:0031177">
    <property type="term" value="F:phosphopantetheine binding"/>
    <property type="evidence" value="ECO:0007669"/>
    <property type="project" value="InterPro"/>
</dbReference>
<dbReference type="Gene3D" id="3.40.366.10">
    <property type="entry name" value="Malonyl-Coenzyme A Acyl Carrier Protein, domain 2"/>
    <property type="match status" value="1"/>
</dbReference>
<dbReference type="InterPro" id="IPR049551">
    <property type="entry name" value="PKS_DH_C"/>
</dbReference>
<dbReference type="Pfam" id="PF14765">
    <property type="entry name" value="PS-DH"/>
    <property type="match status" value="1"/>
</dbReference>
<dbReference type="Gene3D" id="3.10.129.110">
    <property type="entry name" value="Polyketide synthase dehydratase"/>
    <property type="match status" value="1"/>
</dbReference>
<dbReference type="Gene3D" id="3.90.180.10">
    <property type="entry name" value="Medium-chain alcohol dehydrogenases, catalytic domain"/>
    <property type="match status" value="1"/>
</dbReference>
<dbReference type="SUPFAM" id="SSF47336">
    <property type="entry name" value="ACP-like"/>
    <property type="match status" value="1"/>
</dbReference>
<feature type="active site" description="Proton acceptor; for dehydratase activity" evidence="8">
    <location>
        <position position="955"/>
    </location>
</feature>
<dbReference type="PROSITE" id="PS52019">
    <property type="entry name" value="PKS_MFAS_DH"/>
    <property type="match status" value="1"/>
</dbReference>
<dbReference type="Pfam" id="PF02801">
    <property type="entry name" value="Ketoacyl-synt_C"/>
    <property type="match status" value="1"/>
</dbReference>
<keyword evidence="5" id="KW-0808">Transferase</keyword>
<dbReference type="FunFam" id="3.40.50.720:FF:000209">
    <property type="entry name" value="Polyketide synthase Pks12"/>
    <property type="match status" value="1"/>
</dbReference>
<dbReference type="EMBL" id="JAEPCR010000043">
    <property type="protein sequence ID" value="MCG7978346.1"/>
    <property type="molecule type" value="Genomic_DNA"/>
</dbReference>
<dbReference type="InterPro" id="IPR036736">
    <property type="entry name" value="ACP-like_sf"/>
</dbReference>
<dbReference type="Pfam" id="PF13602">
    <property type="entry name" value="ADH_zinc_N_2"/>
    <property type="match status" value="1"/>
</dbReference>
<evidence type="ECO:0000256" key="5">
    <source>
        <dbReference type="ARBA" id="ARBA00022679"/>
    </source>
</evidence>
<dbReference type="SMART" id="SM00827">
    <property type="entry name" value="PKS_AT"/>
    <property type="match status" value="1"/>
</dbReference>
<dbReference type="SMART" id="SM01294">
    <property type="entry name" value="PKS_PP_betabranch"/>
    <property type="match status" value="1"/>
</dbReference>
<dbReference type="GO" id="GO:0016491">
    <property type="term" value="F:oxidoreductase activity"/>
    <property type="evidence" value="ECO:0007669"/>
    <property type="project" value="InterPro"/>
</dbReference>
<gene>
    <name evidence="12" type="ORF">JAY77_09405</name>
</gene>
<evidence type="ECO:0000259" key="9">
    <source>
        <dbReference type="PROSITE" id="PS50075"/>
    </source>
</evidence>
<dbReference type="Pfam" id="PF21089">
    <property type="entry name" value="PKS_DH_N"/>
    <property type="match status" value="1"/>
</dbReference>
<dbReference type="InterPro" id="IPR020843">
    <property type="entry name" value="ER"/>
</dbReference>
<evidence type="ECO:0000256" key="2">
    <source>
        <dbReference type="ARBA" id="ARBA00006484"/>
    </source>
</evidence>
<reference evidence="12" key="1">
    <citation type="journal article" date="2021" name="Proc. Natl. Acad. Sci. U.S.A.">
        <title>Global biogeography of chemosynthetic symbionts reveals both localized and globally distributed symbiont groups. .</title>
        <authorList>
            <person name="Osvatic J.T."/>
            <person name="Wilkins L.G.E."/>
            <person name="Leibrecht L."/>
            <person name="Leray M."/>
            <person name="Zauner S."/>
            <person name="Polzin J."/>
            <person name="Camacho Y."/>
            <person name="Gros O."/>
            <person name="van Gils J.A."/>
            <person name="Eisen J.A."/>
            <person name="Petersen J.M."/>
            <person name="Yuen B."/>
        </authorList>
    </citation>
    <scope>NUCLEOTIDE SEQUENCE</scope>
    <source>
        <strain evidence="12">MAGclacostrist055</strain>
    </source>
</reference>
<keyword evidence="3" id="KW-0596">Phosphopantetheine</keyword>
<dbReference type="Pfam" id="PF00109">
    <property type="entry name" value="ketoacyl-synt"/>
    <property type="match status" value="1"/>
</dbReference>
<evidence type="ECO:0000259" key="10">
    <source>
        <dbReference type="PROSITE" id="PS52004"/>
    </source>
</evidence>
<dbReference type="InterPro" id="IPR016035">
    <property type="entry name" value="Acyl_Trfase/lysoPLipase"/>
</dbReference>
<dbReference type="PANTHER" id="PTHR43775">
    <property type="entry name" value="FATTY ACID SYNTHASE"/>
    <property type="match status" value="1"/>
</dbReference>
<dbReference type="CDD" id="cd00833">
    <property type="entry name" value="PKS"/>
    <property type="match status" value="1"/>
</dbReference>
<dbReference type="InterPro" id="IPR014030">
    <property type="entry name" value="Ketoacyl_synth_N"/>
</dbReference>
<dbReference type="SUPFAM" id="SSF55048">
    <property type="entry name" value="Probable ACP-binding domain of malonyl-CoA ACP transacylase"/>
    <property type="match status" value="1"/>
</dbReference>
<feature type="region of interest" description="C-terminal hotdog fold" evidence="8">
    <location>
        <begin position="1069"/>
        <end position="1208"/>
    </location>
</feature>
<evidence type="ECO:0000259" key="11">
    <source>
        <dbReference type="PROSITE" id="PS52019"/>
    </source>
</evidence>
<dbReference type="InterPro" id="IPR057326">
    <property type="entry name" value="KR_dom"/>
</dbReference>
<dbReference type="Gene3D" id="3.40.47.10">
    <property type="match status" value="1"/>
</dbReference>
<dbReference type="InterPro" id="IPR014031">
    <property type="entry name" value="Ketoacyl_synth_C"/>
</dbReference>
<dbReference type="InterPro" id="IPR014043">
    <property type="entry name" value="Acyl_transferase_dom"/>
</dbReference>
<evidence type="ECO:0000313" key="12">
    <source>
        <dbReference type="EMBL" id="MCG7978346.1"/>
    </source>
</evidence>
<dbReference type="InterPro" id="IPR036291">
    <property type="entry name" value="NAD(P)-bd_dom_sf"/>
</dbReference>
<evidence type="ECO:0000313" key="13">
    <source>
        <dbReference type="Proteomes" id="UP000886674"/>
    </source>
</evidence>
<dbReference type="Pfam" id="PF00550">
    <property type="entry name" value="PP-binding"/>
    <property type="match status" value="1"/>
</dbReference>
<dbReference type="InterPro" id="IPR016036">
    <property type="entry name" value="Malonyl_transacylase_ACP-bd"/>
</dbReference>
<dbReference type="Pfam" id="PF08659">
    <property type="entry name" value="KR"/>
    <property type="match status" value="1"/>
</dbReference>
<dbReference type="SUPFAM" id="SSF53901">
    <property type="entry name" value="Thiolase-like"/>
    <property type="match status" value="1"/>
</dbReference>
<dbReference type="PROSITE" id="PS50075">
    <property type="entry name" value="CARRIER"/>
    <property type="match status" value="1"/>
</dbReference>
<organism evidence="12 13">
    <name type="scientific">Candidatus Thiodiazotropha taylori</name>
    <dbReference type="NCBI Taxonomy" id="2792791"/>
    <lineage>
        <taxon>Bacteria</taxon>
        <taxon>Pseudomonadati</taxon>
        <taxon>Pseudomonadota</taxon>
        <taxon>Gammaproteobacteria</taxon>
        <taxon>Chromatiales</taxon>
        <taxon>Sedimenticolaceae</taxon>
        <taxon>Candidatus Thiodiazotropha</taxon>
    </lineage>
</organism>